<sequence length="181" mass="20170">MLFAHDTEAALISAAALVNTIDEGEGLPDISALGRFLAEHRYSGRHDRTEAELRSVRELRPRLRRIWSADEDEIVGIVNGLLHEAKALPQLIRHDDEPYHLHAVPRDAPLARRMAVEAAMALADLVRSGELSRLRRCAYPDCDNVLVDLSKNRSRRFCDAGCGNRAAVNAYRARKAAADRP</sequence>
<dbReference type="Pfam" id="PF11706">
    <property type="entry name" value="zf-CGNR"/>
    <property type="match status" value="1"/>
</dbReference>
<dbReference type="Gene3D" id="1.10.3300.10">
    <property type="entry name" value="Jann2411-like domain"/>
    <property type="match status" value="1"/>
</dbReference>
<dbReference type="Pfam" id="PF07336">
    <property type="entry name" value="ABATE"/>
    <property type="match status" value="1"/>
</dbReference>
<dbReference type="InterPro" id="IPR021005">
    <property type="entry name" value="Znf_CGNR"/>
</dbReference>
<dbReference type="PANTHER" id="PTHR35525:SF3">
    <property type="entry name" value="BLL6575 PROTEIN"/>
    <property type="match status" value="1"/>
</dbReference>
<dbReference type="EMBL" id="FMIA01000002">
    <property type="protein sequence ID" value="SCL64716.1"/>
    <property type="molecule type" value="Genomic_DNA"/>
</dbReference>
<dbReference type="InterPro" id="IPR010852">
    <property type="entry name" value="ABATE"/>
</dbReference>
<reference evidence="2 3" key="1">
    <citation type="submission" date="2016-06" db="EMBL/GenBank/DDBJ databases">
        <authorList>
            <person name="Kjaerup R.B."/>
            <person name="Dalgaard T.S."/>
            <person name="Juul-Madsen H.R."/>
        </authorList>
    </citation>
    <scope>NUCLEOTIDE SEQUENCE [LARGE SCALE GENOMIC DNA]</scope>
    <source>
        <strain evidence="2 3">DSM 45577</strain>
    </source>
</reference>
<protein>
    <submittedName>
        <fullName evidence="2">Putative stress-induced transcription regulator</fullName>
    </submittedName>
</protein>
<evidence type="ECO:0000313" key="3">
    <source>
        <dbReference type="Proteomes" id="UP000198937"/>
    </source>
</evidence>
<feature type="domain" description="Zinc finger CGNR" evidence="1">
    <location>
        <begin position="133"/>
        <end position="175"/>
    </location>
</feature>
<dbReference type="STRING" id="683228.GA0070617_5544"/>
<dbReference type="OrthoDB" id="3531194at2"/>
<keyword evidence="3" id="KW-1185">Reference proteome</keyword>
<dbReference type="RefSeq" id="WP_091444947.1">
    <property type="nucleotide sequence ID" value="NZ_BMMJ01000020.1"/>
</dbReference>
<dbReference type="AlphaFoldDB" id="A0A1C6VEE7"/>
<dbReference type="SUPFAM" id="SSF160904">
    <property type="entry name" value="Jann2411-like"/>
    <property type="match status" value="1"/>
</dbReference>
<dbReference type="InterPro" id="IPR023286">
    <property type="entry name" value="ABATE_dom_sf"/>
</dbReference>
<dbReference type="Proteomes" id="UP000198937">
    <property type="component" value="Unassembled WGS sequence"/>
</dbReference>
<name>A0A1C6VEE7_9ACTN</name>
<dbReference type="PANTHER" id="PTHR35525">
    <property type="entry name" value="BLL6575 PROTEIN"/>
    <property type="match status" value="1"/>
</dbReference>
<gene>
    <name evidence="2" type="ORF">GA0070617_5544</name>
</gene>
<proteinExistence type="predicted"/>
<accession>A0A1C6VEE7</accession>
<evidence type="ECO:0000259" key="1">
    <source>
        <dbReference type="Pfam" id="PF11706"/>
    </source>
</evidence>
<organism evidence="2 3">
    <name type="scientific">Micromonospora yangpuensis</name>
    <dbReference type="NCBI Taxonomy" id="683228"/>
    <lineage>
        <taxon>Bacteria</taxon>
        <taxon>Bacillati</taxon>
        <taxon>Actinomycetota</taxon>
        <taxon>Actinomycetes</taxon>
        <taxon>Micromonosporales</taxon>
        <taxon>Micromonosporaceae</taxon>
        <taxon>Micromonospora</taxon>
    </lineage>
</organism>
<evidence type="ECO:0000313" key="2">
    <source>
        <dbReference type="EMBL" id="SCL64716.1"/>
    </source>
</evidence>